<dbReference type="Pfam" id="PF10994">
    <property type="entry name" value="DUF2817"/>
    <property type="match status" value="1"/>
</dbReference>
<comment type="caution">
    <text evidence="1">The sequence shown here is derived from an EMBL/GenBank/DDBJ whole genome shotgun (WGS) entry which is preliminary data.</text>
</comment>
<dbReference type="SUPFAM" id="SSF53187">
    <property type="entry name" value="Zn-dependent exopeptidases"/>
    <property type="match status" value="1"/>
</dbReference>
<dbReference type="Proteomes" id="UP000267418">
    <property type="component" value="Unassembled WGS sequence"/>
</dbReference>
<name>A0A3S0IWW5_9BURK</name>
<proteinExistence type="predicted"/>
<evidence type="ECO:0000313" key="2">
    <source>
        <dbReference type="Proteomes" id="UP000267418"/>
    </source>
</evidence>
<keyword evidence="2" id="KW-1185">Reference proteome</keyword>
<organism evidence="1 2">
    <name type="scientific">Variovorax gossypii</name>
    <dbReference type="NCBI Taxonomy" id="1679495"/>
    <lineage>
        <taxon>Bacteria</taxon>
        <taxon>Pseudomonadati</taxon>
        <taxon>Pseudomonadota</taxon>
        <taxon>Betaproteobacteria</taxon>
        <taxon>Burkholderiales</taxon>
        <taxon>Comamonadaceae</taxon>
        <taxon>Variovorax</taxon>
    </lineage>
</organism>
<dbReference type="AlphaFoldDB" id="A0A3S0IWW5"/>
<dbReference type="RefSeq" id="WP_126473044.1">
    <property type="nucleotide sequence ID" value="NZ_RXOE01000009.1"/>
</dbReference>
<dbReference type="InterPro" id="IPR021259">
    <property type="entry name" value="DUF2817"/>
</dbReference>
<dbReference type="EMBL" id="RXOE01000009">
    <property type="protein sequence ID" value="RTQ31384.1"/>
    <property type="molecule type" value="Genomic_DNA"/>
</dbReference>
<evidence type="ECO:0000313" key="1">
    <source>
        <dbReference type="EMBL" id="RTQ31384.1"/>
    </source>
</evidence>
<accession>A0A3S0IWW5</accession>
<dbReference type="Gene3D" id="3.40.630.10">
    <property type="entry name" value="Zn peptidases"/>
    <property type="match status" value="1"/>
</dbReference>
<dbReference type="OrthoDB" id="4014363at2"/>
<dbReference type="CDD" id="cd06233">
    <property type="entry name" value="M14-like"/>
    <property type="match status" value="1"/>
</dbReference>
<sequence length="367" mass="39731">MQAQATAATRFFSGTYVEARAKFLEAAAQRGAAVESFVLEAHRGALGEELATDVALIGAIDAKKVLLVSSGTHGPEGFCGSGTQVATLNDADLLSRLEQAGVSLLLVHAVNPHGFSHLHRTNEDNIDLNRNHIDFDAPLPVNAEYADVEPLVLPATWPPTPADEAAVAAYVAKHGMRAFRAAVTRGQYTSPDGLFYGGTAPSWSNRTIRKILRKYAASATHLGWIDVHTGLGPYGHGEKIYPGRNTPEDLARAHDWWGADVFAPFAGDSASADVSGPVISTAYDECPNAKIAPMGLEFGTLPDLEVLDRLRADTWLRRHPEAPEAQKREIRTRLRDGFYCDNDEWKGMILGQTRVVLLQTLQGLKAS</sequence>
<reference evidence="1 2" key="1">
    <citation type="submission" date="2018-12" db="EMBL/GenBank/DDBJ databases">
        <title>The genome of Variovorax gossypii DSM 100435.</title>
        <authorList>
            <person name="Gao J."/>
            <person name="Sun J."/>
        </authorList>
    </citation>
    <scope>NUCLEOTIDE SEQUENCE [LARGE SCALE GENOMIC DNA]</scope>
    <source>
        <strain evidence="1 2">DSM 100435</strain>
    </source>
</reference>
<protein>
    <submittedName>
        <fullName evidence="1">DUF2817 domain-containing protein</fullName>
    </submittedName>
</protein>
<gene>
    <name evidence="1" type="ORF">EJP69_25375</name>
</gene>